<dbReference type="EMBL" id="BAABME010008857">
    <property type="protein sequence ID" value="GAA0173984.1"/>
    <property type="molecule type" value="Genomic_DNA"/>
</dbReference>
<protein>
    <submittedName>
        <fullName evidence="1">Uncharacterized protein</fullName>
    </submittedName>
</protein>
<dbReference type="AlphaFoldDB" id="A0AAV3RC63"/>
<organism evidence="1 2">
    <name type="scientific">Lithospermum erythrorhizon</name>
    <name type="common">Purple gromwell</name>
    <name type="synonym">Lithospermum officinale var. erythrorhizon</name>
    <dbReference type="NCBI Taxonomy" id="34254"/>
    <lineage>
        <taxon>Eukaryota</taxon>
        <taxon>Viridiplantae</taxon>
        <taxon>Streptophyta</taxon>
        <taxon>Embryophyta</taxon>
        <taxon>Tracheophyta</taxon>
        <taxon>Spermatophyta</taxon>
        <taxon>Magnoliopsida</taxon>
        <taxon>eudicotyledons</taxon>
        <taxon>Gunneridae</taxon>
        <taxon>Pentapetalae</taxon>
        <taxon>asterids</taxon>
        <taxon>lamiids</taxon>
        <taxon>Boraginales</taxon>
        <taxon>Boraginaceae</taxon>
        <taxon>Boraginoideae</taxon>
        <taxon>Lithospermeae</taxon>
        <taxon>Lithospermum</taxon>
    </lineage>
</organism>
<dbReference type="Proteomes" id="UP001454036">
    <property type="component" value="Unassembled WGS sequence"/>
</dbReference>
<accession>A0AAV3RC63</accession>
<gene>
    <name evidence="1" type="ORF">LIER_27472</name>
</gene>
<name>A0AAV3RC63_LITER</name>
<evidence type="ECO:0000313" key="2">
    <source>
        <dbReference type="Proteomes" id="UP001454036"/>
    </source>
</evidence>
<evidence type="ECO:0000313" key="1">
    <source>
        <dbReference type="EMBL" id="GAA0173984.1"/>
    </source>
</evidence>
<proteinExistence type="predicted"/>
<comment type="caution">
    <text evidence="1">The sequence shown here is derived from an EMBL/GenBank/DDBJ whole genome shotgun (WGS) entry which is preliminary data.</text>
</comment>
<reference evidence="1 2" key="1">
    <citation type="submission" date="2024-01" db="EMBL/GenBank/DDBJ databases">
        <title>The complete chloroplast genome sequence of Lithospermum erythrorhizon: insights into the phylogenetic relationship among Boraginaceae species and the maternal lineages of purple gromwells.</title>
        <authorList>
            <person name="Okada T."/>
            <person name="Watanabe K."/>
        </authorList>
    </citation>
    <scope>NUCLEOTIDE SEQUENCE [LARGE SCALE GENOMIC DNA]</scope>
</reference>
<keyword evidence="2" id="KW-1185">Reference proteome</keyword>
<sequence length="114" mass="12851">MMSKVTQKNSNIMGILEEAGVMSTVEAAGPYYPKLVQEFICNMSEDIDDIESPHYHKVTFRNRTFDFSPRLINDYFGRPNGGGTGYNLRPSDIVKVLWLELLTHGLTRGLLPQG</sequence>